<keyword evidence="6" id="KW-0324">Glycolysis</keyword>
<protein>
    <recommendedName>
        <fullName evidence="6">Phosphotransferase</fullName>
        <ecNumber evidence="6">2.7.1.-</ecNumber>
    </recommendedName>
</protein>
<dbReference type="GO" id="GO:0005536">
    <property type="term" value="F:D-glucose binding"/>
    <property type="evidence" value="ECO:0007669"/>
    <property type="project" value="InterPro"/>
</dbReference>
<dbReference type="GO" id="GO:0001678">
    <property type="term" value="P:intracellular glucose homeostasis"/>
    <property type="evidence" value="ECO:0007669"/>
    <property type="project" value="InterPro"/>
</dbReference>
<feature type="domain" description="Hexokinase C-terminal" evidence="8">
    <location>
        <begin position="210"/>
        <end position="451"/>
    </location>
</feature>
<feature type="domain" description="Hexokinase N-terminal" evidence="7">
    <location>
        <begin position="9"/>
        <end position="203"/>
    </location>
</feature>
<dbReference type="InterPro" id="IPR022673">
    <property type="entry name" value="Hexokinase_C"/>
</dbReference>
<dbReference type="GO" id="GO:0005829">
    <property type="term" value="C:cytosol"/>
    <property type="evidence" value="ECO:0007669"/>
    <property type="project" value="TreeGrafter"/>
</dbReference>
<dbReference type="UniPathway" id="UPA00109">
    <property type="reaction ID" value="UER00180"/>
</dbReference>
<keyword evidence="3 6" id="KW-0547">Nucleotide-binding</keyword>
<dbReference type="GO" id="GO:0008865">
    <property type="term" value="F:fructokinase activity"/>
    <property type="evidence" value="ECO:0007669"/>
    <property type="project" value="TreeGrafter"/>
</dbReference>
<dbReference type="InterPro" id="IPR001312">
    <property type="entry name" value="Hexokinase"/>
</dbReference>
<evidence type="ECO:0000256" key="3">
    <source>
        <dbReference type="ARBA" id="ARBA00022741"/>
    </source>
</evidence>
<evidence type="ECO:0000256" key="5">
    <source>
        <dbReference type="ARBA" id="ARBA00022840"/>
    </source>
</evidence>
<dbReference type="EMBL" id="KL198064">
    <property type="protein sequence ID" value="KDQ10817.1"/>
    <property type="molecule type" value="Genomic_DNA"/>
</dbReference>
<accession>A0A067MG44</accession>
<dbReference type="PRINTS" id="PR00475">
    <property type="entry name" value="HEXOKINASE"/>
</dbReference>
<evidence type="ECO:0000256" key="1">
    <source>
        <dbReference type="ARBA" id="ARBA00009225"/>
    </source>
</evidence>
<keyword evidence="5 6" id="KW-0067">ATP-binding</keyword>
<dbReference type="AlphaFoldDB" id="A0A067MG44"/>
<evidence type="ECO:0000259" key="8">
    <source>
        <dbReference type="Pfam" id="PF03727"/>
    </source>
</evidence>
<sequence>MSTERQTALDAIYKSFQLSDSKLQEITQHFLDDFSKGLRGDPNGLAMIPAYVTRIPDGSERGSFLVLDFEWTAFRVSQIQLQGKQKFASVDKVFEIAPQLKSGELSTFVDYLVTSIKSFVEENRLNGTASNPIPFGVTFPFQLKKTSPSRSVIAGWSKGFALRSGVGEDILKLLEQGLARKGVYIRGAAIINDTVATTLAQGYLSNKCALGAIFGIGTNAAIVENASNIKSLQKSLGGQMFVNTEWGAFGSGKKIIPTTPYDRKLQRESVRPGFHVYEKLIGWMYLGEIVRNVVTSLIDQDILFNGTSTPVLNTSFGLDTYVVAQIDGAASIQDVKALLVEHLQFQPDTISDADAKIIRTIAEQVGTRAARLSSVGIAAALIHGGYAKLGGGRSTSGKITLAISGELILLYPKFESRVRQGLDALVGAEVEKDVEFKVIADPSALGAALAVYETQNRA</sequence>
<dbReference type="InterPro" id="IPR043129">
    <property type="entry name" value="ATPase_NBD"/>
</dbReference>
<dbReference type="OrthoDB" id="419537at2759"/>
<dbReference type="SUPFAM" id="SSF53067">
    <property type="entry name" value="Actin-like ATPase domain"/>
    <property type="match status" value="2"/>
</dbReference>
<dbReference type="STRING" id="930990.A0A067MG44"/>
<evidence type="ECO:0000256" key="4">
    <source>
        <dbReference type="ARBA" id="ARBA00022777"/>
    </source>
</evidence>
<dbReference type="HOGENOM" id="CLU_014393_5_0_1"/>
<dbReference type="GO" id="GO:0006006">
    <property type="term" value="P:glucose metabolic process"/>
    <property type="evidence" value="ECO:0007669"/>
    <property type="project" value="TreeGrafter"/>
</dbReference>
<dbReference type="PROSITE" id="PS51748">
    <property type="entry name" value="HEXOKINASE_2"/>
    <property type="match status" value="1"/>
</dbReference>
<dbReference type="PANTHER" id="PTHR19443">
    <property type="entry name" value="HEXOKINASE"/>
    <property type="match status" value="1"/>
</dbReference>
<dbReference type="InterPro" id="IPR022672">
    <property type="entry name" value="Hexokinase_N"/>
</dbReference>
<evidence type="ECO:0000256" key="6">
    <source>
        <dbReference type="RuleBase" id="RU362007"/>
    </source>
</evidence>
<dbReference type="GO" id="GO:0005739">
    <property type="term" value="C:mitochondrion"/>
    <property type="evidence" value="ECO:0007669"/>
    <property type="project" value="TreeGrafter"/>
</dbReference>
<evidence type="ECO:0000256" key="2">
    <source>
        <dbReference type="ARBA" id="ARBA00022679"/>
    </source>
</evidence>
<name>A0A067MG44_BOTB1</name>
<gene>
    <name evidence="9" type="ORF">BOTBODRAFT_163476</name>
</gene>
<reference evidence="10" key="1">
    <citation type="journal article" date="2014" name="Proc. Natl. Acad. Sci. U.S.A.">
        <title>Extensive sampling of basidiomycete genomes demonstrates inadequacy of the white-rot/brown-rot paradigm for wood decay fungi.</title>
        <authorList>
            <person name="Riley R."/>
            <person name="Salamov A.A."/>
            <person name="Brown D.W."/>
            <person name="Nagy L.G."/>
            <person name="Floudas D."/>
            <person name="Held B.W."/>
            <person name="Levasseur A."/>
            <person name="Lombard V."/>
            <person name="Morin E."/>
            <person name="Otillar R."/>
            <person name="Lindquist E.A."/>
            <person name="Sun H."/>
            <person name="LaButti K.M."/>
            <person name="Schmutz J."/>
            <person name="Jabbour D."/>
            <person name="Luo H."/>
            <person name="Baker S.E."/>
            <person name="Pisabarro A.G."/>
            <person name="Walton J.D."/>
            <person name="Blanchette R.A."/>
            <person name="Henrissat B."/>
            <person name="Martin F."/>
            <person name="Cullen D."/>
            <person name="Hibbett D.S."/>
            <person name="Grigoriev I.V."/>
        </authorList>
    </citation>
    <scope>NUCLEOTIDE SEQUENCE [LARGE SCALE GENOMIC DNA]</scope>
    <source>
        <strain evidence="10">FD-172 SS1</strain>
    </source>
</reference>
<keyword evidence="4 6" id="KW-0418">Kinase</keyword>
<dbReference type="InParanoid" id="A0A067MG44"/>
<dbReference type="GO" id="GO:0004340">
    <property type="term" value="F:glucokinase activity"/>
    <property type="evidence" value="ECO:0007669"/>
    <property type="project" value="TreeGrafter"/>
</dbReference>
<dbReference type="PANTHER" id="PTHR19443:SF30">
    <property type="entry name" value="GLUCOKINASE-1-RELATED"/>
    <property type="match status" value="1"/>
</dbReference>
<dbReference type="EC" id="2.7.1.-" evidence="6"/>
<keyword evidence="2 6" id="KW-0808">Transferase</keyword>
<evidence type="ECO:0000259" key="7">
    <source>
        <dbReference type="Pfam" id="PF00349"/>
    </source>
</evidence>
<proteinExistence type="inferred from homology"/>
<dbReference type="Gene3D" id="3.30.420.40">
    <property type="match status" value="1"/>
</dbReference>
<keyword evidence="10" id="KW-1185">Reference proteome</keyword>
<dbReference type="Pfam" id="PF03727">
    <property type="entry name" value="Hexokinase_2"/>
    <property type="match status" value="1"/>
</dbReference>
<comment type="similarity">
    <text evidence="1 6">Belongs to the hexokinase family.</text>
</comment>
<evidence type="ECO:0000313" key="10">
    <source>
        <dbReference type="Proteomes" id="UP000027195"/>
    </source>
</evidence>
<dbReference type="Proteomes" id="UP000027195">
    <property type="component" value="Unassembled WGS sequence"/>
</dbReference>
<organism evidence="9 10">
    <name type="scientific">Botryobasidium botryosum (strain FD-172 SS1)</name>
    <dbReference type="NCBI Taxonomy" id="930990"/>
    <lineage>
        <taxon>Eukaryota</taxon>
        <taxon>Fungi</taxon>
        <taxon>Dikarya</taxon>
        <taxon>Basidiomycota</taxon>
        <taxon>Agaricomycotina</taxon>
        <taxon>Agaricomycetes</taxon>
        <taxon>Cantharellales</taxon>
        <taxon>Botryobasidiaceae</taxon>
        <taxon>Botryobasidium</taxon>
    </lineage>
</organism>
<dbReference type="GO" id="GO:0006096">
    <property type="term" value="P:glycolytic process"/>
    <property type="evidence" value="ECO:0007669"/>
    <property type="project" value="UniProtKB-UniPathway"/>
</dbReference>
<dbReference type="GO" id="GO:0005524">
    <property type="term" value="F:ATP binding"/>
    <property type="evidence" value="ECO:0007669"/>
    <property type="project" value="UniProtKB-UniRule"/>
</dbReference>
<dbReference type="Pfam" id="PF00349">
    <property type="entry name" value="Hexokinase_1"/>
    <property type="match status" value="1"/>
</dbReference>
<dbReference type="Gene3D" id="3.40.367.20">
    <property type="match status" value="1"/>
</dbReference>
<evidence type="ECO:0000313" key="9">
    <source>
        <dbReference type="EMBL" id="KDQ10817.1"/>
    </source>
</evidence>